<evidence type="ECO:0000313" key="2">
    <source>
        <dbReference type="EMBL" id="UYV81651.1"/>
    </source>
</evidence>
<keyword evidence="3" id="KW-1185">Reference proteome</keyword>
<dbReference type="InterPro" id="IPR054465">
    <property type="entry name" value="Integrase_p58-like_C"/>
</dbReference>
<dbReference type="Pfam" id="PF22938">
    <property type="entry name" value="Integrase_p58_C"/>
    <property type="match status" value="1"/>
</dbReference>
<reference evidence="2 3" key="1">
    <citation type="submission" date="2022-01" db="EMBL/GenBank/DDBJ databases">
        <title>A chromosomal length assembly of Cordylochernes scorpioides.</title>
        <authorList>
            <person name="Zeh D."/>
            <person name="Zeh J."/>
        </authorList>
    </citation>
    <scope>NUCLEOTIDE SEQUENCE [LARGE SCALE GENOMIC DNA]</scope>
    <source>
        <strain evidence="2">IN4F17</strain>
        <tissue evidence="2">Whole Body</tissue>
    </source>
</reference>
<evidence type="ECO:0000259" key="1">
    <source>
        <dbReference type="Pfam" id="PF22938"/>
    </source>
</evidence>
<sequence length="182" mass="21905">MLARLSILQAQSKDKERYDKKHQDVTYKEGDLVWVFTPVRTVGLSEKLLKRYFGPYRVIRKISSVNYQVEGLTNTRRRRKTQDIVHVVRMKPYHDPEVQEHIAQERMKKYYNKYYYDFKYNIGDLIAIWTPIRKIRRYEKLPISNFGPYIISGKVSELNYLVTPKDEPNIDQYDVHISRMKP</sequence>
<proteinExistence type="predicted"/>
<accession>A0ABY6LKI0</accession>
<name>A0ABY6LKI0_9ARAC</name>
<organism evidence="2 3">
    <name type="scientific">Cordylochernes scorpioides</name>
    <dbReference type="NCBI Taxonomy" id="51811"/>
    <lineage>
        <taxon>Eukaryota</taxon>
        <taxon>Metazoa</taxon>
        <taxon>Ecdysozoa</taxon>
        <taxon>Arthropoda</taxon>
        <taxon>Chelicerata</taxon>
        <taxon>Arachnida</taxon>
        <taxon>Pseudoscorpiones</taxon>
        <taxon>Cheliferoidea</taxon>
        <taxon>Chernetidae</taxon>
        <taxon>Cordylochernes</taxon>
    </lineage>
</organism>
<dbReference type="Proteomes" id="UP001235939">
    <property type="component" value="Chromosome 20"/>
</dbReference>
<protein>
    <recommendedName>
        <fullName evidence="1">Integrase p58-like C-terminal domain-containing protein</fullName>
    </recommendedName>
</protein>
<gene>
    <name evidence="2" type="ORF">LAZ67_20001814</name>
</gene>
<evidence type="ECO:0000313" key="3">
    <source>
        <dbReference type="Proteomes" id="UP001235939"/>
    </source>
</evidence>
<dbReference type="EMBL" id="CP092882">
    <property type="protein sequence ID" value="UYV81651.1"/>
    <property type="molecule type" value="Genomic_DNA"/>
</dbReference>
<feature type="domain" description="Integrase p58-like C-terminal" evidence="1">
    <location>
        <begin position="54"/>
        <end position="92"/>
    </location>
</feature>